<dbReference type="Gene3D" id="3.30.565.10">
    <property type="entry name" value="Histidine kinase-like ATPase, C-terminal domain"/>
    <property type="match status" value="1"/>
</dbReference>
<dbReference type="EMBL" id="OCNK01000007">
    <property type="protein sequence ID" value="SOE03487.1"/>
    <property type="molecule type" value="Genomic_DNA"/>
</dbReference>
<accession>A0A286H6U6</accession>
<dbReference type="OrthoDB" id="9813438at2"/>
<evidence type="ECO:0000313" key="1">
    <source>
        <dbReference type="EMBL" id="SOE03487.1"/>
    </source>
</evidence>
<sequence>MATRSLPKIDANPTKRFFISMLVRDIQLVDAIVDLIDNSVDGARELRHDQGPDAYGDLVVDLSMSRDFFEVHDNCGGIDAKHAQKYVFNFGRKEDHPGVEGSVGEFGVGMKRALFKMGRRFTVESRSSKSYFSMTVDVDAWEHSQESPWQFEFTEYEEDLDREVPETDRFTRVRVEQLYPGVAEQFALGSLHNQLAVMIGDQHQASLDLGLSILINGKNVTRRRPLLLRSSLVSPAHEKFAIDLPKGTVSASIFVGLSDSGEQSTSGWYVYCNDRLVVNADKSELTGWGRAAGGTIPLYHPQYRRFRGYAFLSTDTPGLLPWNTTKTSVDPNTLVYRTLLQRMIPLMRQVISLIDEADKELEAFPRGAGPLNKAIREAKSVALSSIPLRDKFDVSVARSAGARAETISVQYRVLRARMDEAQVALNLTSASQVGLATFDYFYEAEVE</sequence>
<dbReference type="SUPFAM" id="SSF55874">
    <property type="entry name" value="ATPase domain of HSP90 chaperone/DNA topoisomerase II/histidine kinase"/>
    <property type="match status" value="1"/>
</dbReference>
<dbReference type="GO" id="GO:0016301">
    <property type="term" value="F:kinase activity"/>
    <property type="evidence" value="ECO:0007669"/>
    <property type="project" value="UniProtKB-KW"/>
</dbReference>
<keyword evidence="1" id="KW-0418">Kinase</keyword>
<keyword evidence="1" id="KW-0808">Transferase</keyword>
<proteinExistence type="predicted"/>
<organism evidence="1 2">
    <name type="scientific">Blastococcus haudaquaticus</name>
    <dbReference type="NCBI Taxonomy" id="1938745"/>
    <lineage>
        <taxon>Bacteria</taxon>
        <taxon>Bacillati</taxon>
        <taxon>Actinomycetota</taxon>
        <taxon>Actinomycetes</taxon>
        <taxon>Geodermatophilales</taxon>
        <taxon>Geodermatophilaceae</taxon>
        <taxon>Blastococcus</taxon>
    </lineage>
</organism>
<dbReference type="Pfam" id="PF13589">
    <property type="entry name" value="HATPase_c_3"/>
    <property type="match status" value="1"/>
</dbReference>
<dbReference type="AlphaFoldDB" id="A0A286H6U6"/>
<dbReference type="Proteomes" id="UP000219482">
    <property type="component" value="Unassembled WGS sequence"/>
</dbReference>
<protein>
    <submittedName>
        <fullName evidence="1">Histidine kinase-, DNA gyrase B-, and HSP90-like ATPase</fullName>
    </submittedName>
</protein>
<dbReference type="RefSeq" id="WP_097185893.1">
    <property type="nucleotide sequence ID" value="NZ_OCNK01000007.1"/>
</dbReference>
<evidence type="ECO:0000313" key="2">
    <source>
        <dbReference type="Proteomes" id="UP000219482"/>
    </source>
</evidence>
<reference evidence="2" key="1">
    <citation type="submission" date="2017-09" db="EMBL/GenBank/DDBJ databases">
        <authorList>
            <person name="Varghese N."/>
            <person name="Submissions S."/>
        </authorList>
    </citation>
    <scope>NUCLEOTIDE SEQUENCE [LARGE SCALE GENOMIC DNA]</scope>
    <source>
        <strain evidence="2">DSM 44270</strain>
    </source>
</reference>
<name>A0A286H6U6_9ACTN</name>
<dbReference type="InterPro" id="IPR036890">
    <property type="entry name" value="HATPase_C_sf"/>
</dbReference>
<gene>
    <name evidence="1" type="ORF">SAMN06272739_4196</name>
</gene>
<keyword evidence="2" id="KW-1185">Reference proteome</keyword>